<dbReference type="PANTHER" id="PTHR12292">
    <property type="entry name" value="RWD DOMAIN-CONTAINING PROTEIN"/>
    <property type="match status" value="1"/>
</dbReference>
<feature type="region of interest" description="Disordered" evidence="1">
    <location>
        <begin position="210"/>
        <end position="304"/>
    </location>
</feature>
<feature type="domain" description="RWD" evidence="2">
    <location>
        <begin position="13"/>
        <end position="160"/>
    </location>
</feature>
<feature type="compositionally biased region" description="Basic and acidic residues" evidence="1">
    <location>
        <begin position="271"/>
        <end position="296"/>
    </location>
</feature>
<dbReference type="OrthoDB" id="277175at2759"/>
<dbReference type="InterPro" id="IPR040213">
    <property type="entry name" value="GIR2-like"/>
</dbReference>
<feature type="compositionally biased region" description="Basic and acidic residues" evidence="1">
    <location>
        <begin position="210"/>
        <end position="233"/>
    </location>
</feature>
<feature type="compositionally biased region" description="Acidic residues" evidence="1">
    <location>
        <begin position="251"/>
        <end position="263"/>
    </location>
</feature>
<dbReference type="EMBL" id="OOIP01000001">
    <property type="protein sequence ID" value="SPO34849.1"/>
    <property type="molecule type" value="Genomic_DNA"/>
</dbReference>
<dbReference type="SUPFAM" id="SSF54495">
    <property type="entry name" value="UBC-like"/>
    <property type="match status" value="1"/>
</dbReference>
<dbReference type="Pfam" id="PF05773">
    <property type="entry name" value="RWD"/>
    <property type="match status" value="1"/>
</dbReference>
<reference evidence="3 4" key="1">
    <citation type="submission" date="2018-03" db="EMBL/GenBank/DDBJ databases">
        <authorList>
            <person name="Guldener U."/>
        </authorList>
    </citation>
    <scope>NUCLEOTIDE SEQUENCE [LARGE SCALE GENOMIC DNA]</scope>
    <source>
        <strain evidence="3 4">DAOM196992</strain>
    </source>
</reference>
<feature type="compositionally biased region" description="Acidic residues" evidence="1">
    <location>
        <begin position="104"/>
        <end position="122"/>
    </location>
</feature>
<proteinExistence type="predicted"/>
<protein>
    <recommendedName>
        <fullName evidence="2">RWD domain-containing protein</fullName>
    </recommendedName>
</protein>
<dbReference type="InterPro" id="IPR006575">
    <property type="entry name" value="RWD_dom"/>
</dbReference>
<evidence type="ECO:0000313" key="4">
    <source>
        <dbReference type="Proteomes" id="UP000323386"/>
    </source>
</evidence>
<evidence type="ECO:0000313" key="3">
    <source>
        <dbReference type="EMBL" id="SPO34849.1"/>
    </source>
</evidence>
<dbReference type="Gene3D" id="3.10.110.10">
    <property type="entry name" value="Ubiquitin Conjugating Enzyme"/>
    <property type="match status" value="1"/>
</dbReference>
<dbReference type="AlphaFoldDB" id="A0A5C3EUP5"/>
<dbReference type="InterPro" id="IPR016135">
    <property type="entry name" value="UBQ-conjugating_enzyme/RWD"/>
</dbReference>
<feature type="region of interest" description="Disordered" evidence="1">
    <location>
        <begin position="103"/>
        <end position="125"/>
    </location>
</feature>
<organism evidence="3 4">
    <name type="scientific">Pseudozyma flocculosa</name>
    <dbReference type="NCBI Taxonomy" id="84751"/>
    <lineage>
        <taxon>Eukaryota</taxon>
        <taxon>Fungi</taxon>
        <taxon>Dikarya</taxon>
        <taxon>Basidiomycota</taxon>
        <taxon>Ustilaginomycotina</taxon>
        <taxon>Ustilaginomycetes</taxon>
        <taxon>Ustilaginales</taxon>
        <taxon>Ustilaginaceae</taxon>
        <taxon>Pseudozyma</taxon>
    </lineage>
</organism>
<accession>A0A5C3EUP5</accession>
<gene>
    <name evidence="3" type="ORF">PSFLO_00320</name>
</gene>
<dbReference type="Proteomes" id="UP000323386">
    <property type="component" value="Unassembled WGS sequence"/>
</dbReference>
<dbReference type="CDD" id="cd23823">
    <property type="entry name" value="RWD_GCN2"/>
    <property type="match status" value="1"/>
</dbReference>
<dbReference type="SMART" id="SM00591">
    <property type="entry name" value="RWD"/>
    <property type="match status" value="1"/>
</dbReference>
<evidence type="ECO:0000256" key="1">
    <source>
        <dbReference type="SAM" id="MobiDB-lite"/>
    </source>
</evidence>
<sequence length="304" mass="34930">MPTKEEHDEVLAEELEVLESIYVDELHKVSAEELRIRIEPEEDVIPSIYSVGVPLGETAPEPEEDAPAPVELSLRIRYTDDYPDQPPDVRIFVVRDVKGILGEATEEDQAVPEPGEDEDEETRESITKLTADLLEVAQESLGMAMVFTLASHLRESLTTYIQTRIEQLEAEDSARREAELEAEAEKFRGTAVTTERFAEWRKAFEAEMKAKAAKEEEAKMAKMSPKEREEYKKSKNKPTGRQLFERGGSFVDDDDKAEDDAQEVDWALYTREQRERERIEEEQRRELEEQAHRLALADDDDDDE</sequence>
<keyword evidence="4" id="KW-1185">Reference proteome</keyword>
<dbReference type="PROSITE" id="PS50908">
    <property type="entry name" value="RWD"/>
    <property type="match status" value="1"/>
</dbReference>
<name>A0A5C3EUP5_9BASI</name>
<evidence type="ECO:0000259" key="2">
    <source>
        <dbReference type="PROSITE" id="PS50908"/>
    </source>
</evidence>